<feature type="transmembrane region" description="Helical" evidence="1">
    <location>
        <begin position="12"/>
        <end position="37"/>
    </location>
</feature>
<keyword evidence="1" id="KW-1133">Transmembrane helix</keyword>
<keyword evidence="1" id="KW-0472">Membrane</keyword>
<feature type="transmembrane region" description="Helical" evidence="1">
    <location>
        <begin position="383"/>
        <end position="403"/>
    </location>
</feature>
<feature type="transmembrane region" description="Helical" evidence="1">
    <location>
        <begin position="409"/>
        <end position="433"/>
    </location>
</feature>
<feature type="transmembrane region" description="Helical" evidence="1">
    <location>
        <begin position="315"/>
        <end position="332"/>
    </location>
</feature>
<feature type="transmembrane region" description="Helical" evidence="1">
    <location>
        <begin position="281"/>
        <end position="303"/>
    </location>
</feature>
<dbReference type="STRING" id="1921803.NIES593_13990"/>
<keyword evidence="1" id="KW-0812">Transmembrane</keyword>
<feature type="transmembrane region" description="Helical" evidence="1">
    <location>
        <begin position="153"/>
        <end position="170"/>
    </location>
</feature>
<feature type="transmembrane region" description="Helical" evidence="1">
    <location>
        <begin position="75"/>
        <end position="93"/>
    </location>
</feature>
<proteinExistence type="predicted"/>
<feature type="transmembrane region" description="Helical" evidence="1">
    <location>
        <begin position="352"/>
        <end position="371"/>
    </location>
</feature>
<evidence type="ECO:0000313" key="2">
    <source>
        <dbReference type="EMBL" id="OKH22040.1"/>
    </source>
</evidence>
<name>A0A1U7HEN9_9CYAN</name>
<reference evidence="2 3" key="1">
    <citation type="submission" date="2016-11" db="EMBL/GenBank/DDBJ databases">
        <title>Draft Genome Sequences of Nine Cyanobacterial Strains from Diverse Habitats.</title>
        <authorList>
            <person name="Zhu T."/>
            <person name="Hou S."/>
            <person name="Lu X."/>
            <person name="Hess W.R."/>
        </authorList>
    </citation>
    <scope>NUCLEOTIDE SEQUENCE [LARGE SCALE GENOMIC DNA]</scope>
    <source>
        <strain evidence="2 3">NIES-593</strain>
    </source>
</reference>
<evidence type="ECO:0000313" key="3">
    <source>
        <dbReference type="Proteomes" id="UP000186868"/>
    </source>
</evidence>
<evidence type="ECO:0000256" key="1">
    <source>
        <dbReference type="SAM" id="Phobius"/>
    </source>
</evidence>
<protein>
    <recommendedName>
        <fullName evidence="4">Membrane protein 6-pyruvoyl-tetrahydropterin synthase-related domain-containing protein</fullName>
    </recommendedName>
</protein>
<keyword evidence="3" id="KW-1185">Reference proteome</keyword>
<organism evidence="2 3">
    <name type="scientific">Hydrococcus rivularis NIES-593</name>
    <dbReference type="NCBI Taxonomy" id="1921803"/>
    <lineage>
        <taxon>Bacteria</taxon>
        <taxon>Bacillati</taxon>
        <taxon>Cyanobacteriota</taxon>
        <taxon>Cyanophyceae</taxon>
        <taxon>Pleurocapsales</taxon>
        <taxon>Hydrococcaceae</taxon>
        <taxon>Hydrococcus</taxon>
    </lineage>
</organism>
<feature type="transmembrane region" description="Helical" evidence="1">
    <location>
        <begin position="227"/>
        <end position="244"/>
    </location>
</feature>
<feature type="transmembrane region" description="Helical" evidence="1">
    <location>
        <begin position="604"/>
        <end position="624"/>
    </location>
</feature>
<dbReference type="Proteomes" id="UP000186868">
    <property type="component" value="Unassembled WGS sequence"/>
</dbReference>
<gene>
    <name evidence="2" type="ORF">NIES593_13990</name>
</gene>
<feature type="transmembrane region" description="Helical" evidence="1">
    <location>
        <begin position="445"/>
        <end position="464"/>
    </location>
</feature>
<dbReference type="AlphaFoldDB" id="A0A1U7HEN9"/>
<sequence>MLMSQEKSICWLHIFSIVGIGLILTTPIVINGCLLAHDLQHHLIYVKSFSEQFWKGDFYPRWLQNLNAGLGSPTFFFYAPIPYYFTSLFYSLFTHNQSSCNELGLSSSLALIASGLTAYFWLKEITPKNSALIASILYMAWPYHLAVDLYRRFAFAEYWSFVWLPLILYFSRKIVRGSRINIIGLALSFSLLALTHLPSFIIFFPVPIGYALLLANRNQWKIVISRLVLAVIIMVGLSAIYWLPAMTTQESISMDAILTREFDYENNFLFTGPKFAHKRIVWQYLEILTVLTGGLAFSAWKISGQGLEVTSRRESNYWMVIAMIALFMTLPLSKFVWDALPAVQRIQFPWRFNTVLTVAIVGLLALAISRLKISSNSFNTKTLFLSIVYLTAIIFILMIIQMLPLQKQIVFWGSRNTVLAISLIAFFLLGISYIQTPINFSKHKFLVVGLVLMISLFLASVFHYRDHIFVDRLDDSSVSKILEVSKAANEHRPRWVPKDIFNEKDLSRLGENFSKIHIDAGQADFLIEKWQPRNIVLQVNAITATRLTVGQFYYPGWTARLKERSQILPVHFSKLGLLQISVPAGKHQVSVTLDAGVEERVGQIISAISATIALFLSVAFFLPFEFSCLRNR</sequence>
<dbReference type="OrthoDB" id="524320at2"/>
<dbReference type="EMBL" id="MRCB01000016">
    <property type="protein sequence ID" value="OKH22040.1"/>
    <property type="molecule type" value="Genomic_DNA"/>
</dbReference>
<evidence type="ECO:0008006" key="4">
    <source>
        <dbReference type="Google" id="ProtNLM"/>
    </source>
</evidence>
<feature type="transmembrane region" description="Helical" evidence="1">
    <location>
        <begin position="182"/>
        <end position="215"/>
    </location>
</feature>
<accession>A0A1U7HEN9</accession>
<comment type="caution">
    <text evidence="2">The sequence shown here is derived from an EMBL/GenBank/DDBJ whole genome shotgun (WGS) entry which is preliminary data.</text>
</comment>
<feature type="transmembrane region" description="Helical" evidence="1">
    <location>
        <begin position="105"/>
        <end position="122"/>
    </location>
</feature>